<organism evidence="3 4">
    <name type="scientific">Thermoplasma volcanium (strain ATCC 51530 / DSM 4299 / JCM 9571 / NBRC 15438 / GSS1)</name>
    <dbReference type="NCBI Taxonomy" id="273116"/>
    <lineage>
        <taxon>Archaea</taxon>
        <taxon>Methanobacteriati</taxon>
        <taxon>Thermoplasmatota</taxon>
        <taxon>Thermoplasmata</taxon>
        <taxon>Thermoplasmatales</taxon>
        <taxon>Thermoplasmataceae</taxon>
        <taxon>Thermoplasma</taxon>
    </lineage>
</organism>
<dbReference type="PANTHER" id="PTHR35604">
    <property type="entry name" value="TRANSPOSASE INSH FOR INSERTION SEQUENCE ELEMENT IS5A-RELATED"/>
    <property type="match status" value="1"/>
</dbReference>
<feature type="domain" description="Transposase InsH N-terminal" evidence="2">
    <location>
        <begin position="1"/>
        <end position="50"/>
    </location>
</feature>
<evidence type="ECO:0000313" key="4">
    <source>
        <dbReference type="Proteomes" id="UP000001017"/>
    </source>
</evidence>
<dbReference type="HOGENOM" id="CLU_1280857_0_0_2"/>
<dbReference type="EMBL" id="BA000011">
    <property type="protein sequence ID" value="BAB60578.1"/>
    <property type="molecule type" value="Genomic_DNA"/>
</dbReference>
<dbReference type="PANTHER" id="PTHR35604:SF2">
    <property type="entry name" value="TRANSPOSASE INSH FOR INSERTION SEQUENCE ELEMENT IS5A-RELATED"/>
    <property type="match status" value="1"/>
</dbReference>
<dbReference type="RefSeq" id="WP_010917668.1">
    <property type="nucleotide sequence ID" value="NC_002689.2"/>
</dbReference>
<dbReference type="PaxDb" id="273116-14325675"/>
<keyword evidence="4" id="KW-1185">Reference proteome</keyword>
<dbReference type="eggNOG" id="arCOG06508">
    <property type="taxonomic scope" value="Archaea"/>
</dbReference>
<dbReference type="PhylomeDB" id="Q978H9"/>
<evidence type="ECO:0000313" key="3">
    <source>
        <dbReference type="EMBL" id="BAB60578.1"/>
    </source>
</evidence>
<dbReference type="InterPro" id="IPR008490">
    <property type="entry name" value="Transposase_InsH_N"/>
</dbReference>
<dbReference type="Pfam" id="PF05598">
    <property type="entry name" value="DUF772"/>
    <property type="match status" value="1"/>
</dbReference>
<evidence type="ECO:0000256" key="1">
    <source>
        <dbReference type="SAM" id="MobiDB-lite"/>
    </source>
</evidence>
<accession>Q978H9</accession>
<feature type="region of interest" description="Disordered" evidence="1">
    <location>
        <begin position="82"/>
        <end position="102"/>
    </location>
</feature>
<dbReference type="GeneID" id="1442126"/>
<dbReference type="KEGG" id="tvo:TVG1483393"/>
<dbReference type="AlphaFoldDB" id="Q978H9"/>
<dbReference type="OrthoDB" id="148050at2157"/>
<dbReference type="Proteomes" id="UP000001017">
    <property type="component" value="Chromosome"/>
</dbReference>
<proteinExistence type="predicted"/>
<protein>
    <recommendedName>
        <fullName evidence="2">Transposase InsH N-terminal domain-containing protein</fullName>
    </recommendedName>
</protein>
<name>Q978H9_THEVO</name>
<reference evidence="3 4" key="1">
    <citation type="journal article" date="1999" name="Proc. Jpn. Acad.">
        <title>Determination of the complete genomic DNA sequence of Thermoplasma volvanium GSS1.</title>
        <authorList>
            <person name="Kawashima T."/>
            <person name="Yamamoto Y."/>
            <person name="Aramaki H."/>
            <person name="Nunoshiba T."/>
            <person name="Kawamoto T."/>
            <person name="Watanabe K."/>
            <person name="Yamazaki M."/>
            <person name="Kanehori K."/>
            <person name="Amano N."/>
            <person name="Ohya Y."/>
            <person name="Makino K."/>
            <person name="Suzuki M."/>
        </authorList>
    </citation>
    <scope>NUCLEOTIDE SEQUENCE [LARGE SCALE GENOMIC DNA]</scope>
    <source>
        <strain evidence="4">ATCC 51530 / DSM 4299 / JCM 9571 / NBRC 15438 / GSS1</strain>
    </source>
</reference>
<evidence type="ECO:0000259" key="2">
    <source>
        <dbReference type="Pfam" id="PF05598"/>
    </source>
</evidence>
<gene>
    <name evidence="3" type="ORF">TVG1483393</name>
</gene>
<sequence length="215" mass="25012">MVKVLFLQSVYNLVDEAMEREMHYRVSFMNFLNYPDSVPDSRAIWLFRERLSSTGKDKMIWEPFESEGITVKKGVVQDASFIESDPGKHGRKKPPVSPNMPEIVQDEKKDKTMTKDGKRQAKREAKIRVAEKKRIRRDERRNAKTRRFKDGTWAKKGKRSHFGNKLHTVQGTDIPLIMEFVLTTAFSHDSKVDLGIPGIPTYRDKRIFRITNQGN</sequence>
<reference evidence="3 4" key="2">
    <citation type="journal article" date="2000" name="Proc. Natl. Acad. Sci. U.S.A.">
        <title>Archaeal adaptation to higher temperatures revealed by genomic sequence of Thermoplasma volcanium.</title>
        <authorList>
            <person name="Kawashima T."/>
            <person name="Amano N."/>
            <person name="Koike H."/>
            <person name="Makino S."/>
            <person name="Higuchi S."/>
            <person name="Kawashima-Ohya Y."/>
            <person name="Watanabe K."/>
            <person name="Yamazaki M."/>
            <person name="Kanehori K."/>
            <person name="Kawamoto T."/>
            <person name="Nunoshiba T."/>
            <person name="Yamamoto Y."/>
            <person name="Aramaki H."/>
            <person name="Makino K."/>
            <person name="Suzuki M."/>
        </authorList>
    </citation>
    <scope>NUCLEOTIDE SEQUENCE [LARGE SCALE GENOMIC DNA]</scope>
    <source>
        <strain evidence="4">ATCC 51530 / DSM 4299 / JCM 9571 / NBRC 15438 / GSS1</strain>
    </source>
</reference>